<dbReference type="Gene3D" id="3.40.50.2000">
    <property type="entry name" value="Glycogen Phosphorylase B"/>
    <property type="match status" value="1"/>
</dbReference>
<dbReference type="PATRIC" id="fig|94132.3.peg.4591"/>
<evidence type="ECO:0000313" key="1">
    <source>
        <dbReference type="EMBL" id="AMO25095.1"/>
    </source>
</evidence>
<dbReference type="Proteomes" id="UP000070433">
    <property type="component" value="Chromosome"/>
</dbReference>
<dbReference type="SUPFAM" id="SSF53756">
    <property type="entry name" value="UDP-Glycosyltransferase/glycogen phosphorylase"/>
    <property type="match status" value="1"/>
</dbReference>
<accession>A0A127JYY5</accession>
<dbReference type="EMBL" id="CP010951">
    <property type="protein sequence ID" value="AMO25095.1"/>
    <property type="molecule type" value="Genomic_DNA"/>
</dbReference>
<name>A0A127JYY5_9BURK</name>
<evidence type="ECO:0000313" key="2">
    <source>
        <dbReference type="Proteomes" id="UP000070433"/>
    </source>
</evidence>
<dbReference type="AlphaFoldDB" id="A0A127JYY5"/>
<gene>
    <name evidence="1" type="ORF">UC35_22530</name>
</gene>
<protein>
    <recommendedName>
        <fullName evidence="3">Glycosyl transferase family 1 domain-containing protein</fullName>
    </recommendedName>
</protein>
<keyword evidence="2" id="KW-1185">Reference proteome</keyword>
<dbReference type="RefSeq" id="WP_061503531.1">
    <property type="nucleotide sequence ID" value="NZ_CP010951.1"/>
</dbReference>
<proteinExistence type="predicted"/>
<sequence length="310" mass="34018">MPRVVYLSWPVSEIAGGIKVAFQHVEMLNEGGIEAVVASAEGERPAWFQTSAPVIRFDAIADDDVLVFPENNAQFLAMFASRRQPKVVFCQNPFLVHQGLAGRLSYAEYGVSFIMAPSHSVLQFCTDRFPGMKLAYTPFCIDESRFVFTRQKTLQIACAPRKRMMETGAIMDLLRAAHPDLRDVPWVYMHGATEAQVAEAMAGSAVFLSLARLEAHGMTALEAMAAGCIVAGFTGLAGGTDSATVRNGLWAQEDDVPGCVAQLARAVRLARDGGLAYRVMIEEGRRTAHEYRREEAVRLLLGFWRSALGK</sequence>
<dbReference type="OrthoDB" id="9801609at2"/>
<evidence type="ECO:0008006" key="3">
    <source>
        <dbReference type="Google" id="ProtNLM"/>
    </source>
</evidence>
<organism evidence="1 2">
    <name type="scientific">Ramlibacter tataouinensis</name>
    <dbReference type="NCBI Taxonomy" id="94132"/>
    <lineage>
        <taxon>Bacteria</taxon>
        <taxon>Pseudomonadati</taxon>
        <taxon>Pseudomonadota</taxon>
        <taxon>Betaproteobacteria</taxon>
        <taxon>Burkholderiales</taxon>
        <taxon>Comamonadaceae</taxon>
        <taxon>Ramlibacter</taxon>
    </lineage>
</organism>
<reference evidence="1 2" key="1">
    <citation type="journal article" date="2014" name="Int. J. Syst. Evol. Microbiol.">
        <title>Ramlibacter solisilvae sp. nov., isolated from forest soil, and emended description of the genus Ramlibacter.</title>
        <authorList>
            <person name="Lee H.J."/>
            <person name="Lee S.H."/>
            <person name="Lee S.S."/>
            <person name="Lee J.S."/>
            <person name="Kim Y."/>
            <person name="Kim S.C."/>
            <person name="Jeon C.O."/>
        </authorList>
    </citation>
    <scope>NUCLEOTIDE SEQUENCE [LARGE SCALE GENOMIC DNA]</scope>
    <source>
        <strain evidence="1 2">5-10</strain>
    </source>
</reference>